<reference evidence="1 2" key="1">
    <citation type="submission" date="2012-02" db="EMBL/GenBank/DDBJ databases">
        <title>The Genome Sequence of Parabacteroides johnsonii CL02T12C29.</title>
        <authorList>
            <consortium name="The Broad Institute Genome Sequencing Platform"/>
            <person name="Earl A."/>
            <person name="Ward D."/>
            <person name="Feldgarden M."/>
            <person name="Gevers D."/>
            <person name="Zitomersky N.L."/>
            <person name="Coyne M.J."/>
            <person name="Comstock L.E."/>
            <person name="Young S.K."/>
            <person name="Zeng Q."/>
            <person name="Gargeya S."/>
            <person name="Fitzgerald M."/>
            <person name="Haas B."/>
            <person name="Abouelleil A."/>
            <person name="Alvarado L."/>
            <person name="Arachchi H.M."/>
            <person name="Berlin A."/>
            <person name="Chapman S.B."/>
            <person name="Gearin G."/>
            <person name="Goldberg J."/>
            <person name="Griggs A."/>
            <person name="Gujja S."/>
            <person name="Hansen M."/>
            <person name="Heiman D."/>
            <person name="Howarth C."/>
            <person name="Larimer J."/>
            <person name="Lui A."/>
            <person name="MacDonald P.J.P."/>
            <person name="McCowen C."/>
            <person name="Montmayeur A."/>
            <person name="Murphy C."/>
            <person name="Neiman D."/>
            <person name="Pearson M."/>
            <person name="Priest M."/>
            <person name="Roberts A."/>
            <person name="Saif S."/>
            <person name="Shea T."/>
            <person name="Sisk P."/>
            <person name="Stolte C."/>
            <person name="Sykes S."/>
            <person name="Wortman J."/>
            <person name="Nusbaum C."/>
            <person name="Birren B."/>
        </authorList>
    </citation>
    <scope>NUCLEOTIDE SEQUENCE [LARGE SCALE GENOMIC DNA]</scope>
    <source>
        <strain evidence="1 2">CL02T12C29</strain>
    </source>
</reference>
<evidence type="ECO:0000313" key="2">
    <source>
        <dbReference type="Proteomes" id="UP000001218"/>
    </source>
</evidence>
<dbReference type="EMBL" id="AGZP01000002">
    <property type="protein sequence ID" value="EKN16306.1"/>
    <property type="molecule type" value="Genomic_DNA"/>
</dbReference>
<accession>K5ZXZ5</accession>
<gene>
    <name evidence="1" type="ORF">HMPREF1077_00053</name>
</gene>
<sequence length="199" mass="23950">MFFEVICIVLFVYFYFGLQKINSMQKGEIERLREENANMSYKIENMIILSKLQHSMERKGVQNILLYDKDNNRVQFDGLYSDDYRLGYFISEQSCSVCYKSFFYILKETSNIIGKNKIALICKFKNRRNFQAFIKEHNLDFDIYRTEEDFGLFEEYNDYPFAFRITHGLWLENVIITDKTNFEMSNDYLNIVQAETQNR</sequence>
<name>K5ZXZ5_9BACT</name>
<evidence type="ECO:0000313" key="1">
    <source>
        <dbReference type="EMBL" id="EKN16306.1"/>
    </source>
</evidence>
<protein>
    <recommendedName>
        <fullName evidence="3">Alkyl hydroperoxide reductase subunit C/ Thiol specific antioxidant domain-containing protein</fullName>
    </recommendedName>
</protein>
<proteinExistence type="predicted"/>
<dbReference type="PATRIC" id="fig|999419.3.peg.51"/>
<dbReference type="eggNOG" id="ENOG5032Q3I">
    <property type="taxonomic scope" value="Bacteria"/>
</dbReference>
<organism evidence="1 2">
    <name type="scientific">Parabacteroides johnsonii CL02T12C29</name>
    <dbReference type="NCBI Taxonomy" id="999419"/>
    <lineage>
        <taxon>Bacteria</taxon>
        <taxon>Pseudomonadati</taxon>
        <taxon>Bacteroidota</taxon>
        <taxon>Bacteroidia</taxon>
        <taxon>Bacteroidales</taxon>
        <taxon>Tannerellaceae</taxon>
        <taxon>Parabacteroides</taxon>
    </lineage>
</organism>
<evidence type="ECO:0008006" key="3">
    <source>
        <dbReference type="Google" id="ProtNLM"/>
    </source>
</evidence>
<comment type="caution">
    <text evidence="1">The sequence shown here is derived from an EMBL/GenBank/DDBJ whole genome shotgun (WGS) entry which is preliminary data.</text>
</comment>
<dbReference type="AlphaFoldDB" id="K5ZXZ5"/>
<dbReference type="HOGENOM" id="CLU_1371068_0_0_10"/>
<dbReference type="Proteomes" id="UP000001218">
    <property type="component" value="Unassembled WGS sequence"/>
</dbReference>